<sequence>QIESDGMQSLNARLKPSTFEDLIAVLALYRPGPMESGMLDDFIDRKHGRKEVTYFFDEFTKPLQPILEPTYGVIVYQEQVM</sequence>
<dbReference type="InterPro" id="IPR004805">
    <property type="entry name" value="DnaE2/DnaE/PolC"/>
</dbReference>
<dbReference type="Proteomes" id="UP000231638">
    <property type="component" value="Unassembled WGS sequence"/>
</dbReference>
<dbReference type="GO" id="GO:0006260">
    <property type="term" value="P:DNA replication"/>
    <property type="evidence" value="ECO:0007669"/>
    <property type="project" value="InterPro"/>
</dbReference>
<dbReference type="PANTHER" id="PTHR32294">
    <property type="entry name" value="DNA POLYMERASE III SUBUNIT ALPHA"/>
    <property type="match status" value="1"/>
</dbReference>
<proteinExistence type="predicted"/>
<feature type="domain" description="DNA polymerase III alpha subunit finger" evidence="1">
    <location>
        <begin position="1"/>
        <end position="81"/>
    </location>
</feature>
<name>A0A2D3WGG4_9BACT</name>
<dbReference type="GO" id="GO:0008408">
    <property type="term" value="F:3'-5' exonuclease activity"/>
    <property type="evidence" value="ECO:0007669"/>
    <property type="project" value="InterPro"/>
</dbReference>
<accession>A0A2D3WGG4</accession>
<dbReference type="EMBL" id="DLUG01000239">
    <property type="protein sequence ID" value="DAB35603.1"/>
    <property type="molecule type" value="Genomic_DNA"/>
</dbReference>
<evidence type="ECO:0000259" key="1">
    <source>
        <dbReference type="Pfam" id="PF17657"/>
    </source>
</evidence>
<evidence type="ECO:0000313" key="3">
    <source>
        <dbReference type="Proteomes" id="UP000231638"/>
    </source>
</evidence>
<dbReference type="Pfam" id="PF17657">
    <property type="entry name" value="DNA_pol3_finger"/>
    <property type="match status" value="1"/>
</dbReference>
<evidence type="ECO:0000313" key="2">
    <source>
        <dbReference type="EMBL" id="DAB35603.1"/>
    </source>
</evidence>
<feature type="non-terminal residue" evidence="2">
    <location>
        <position position="81"/>
    </location>
</feature>
<dbReference type="InterPro" id="IPR040982">
    <property type="entry name" value="DNA_pol3_finger"/>
</dbReference>
<gene>
    <name evidence="2" type="ORF">CFH80_09300</name>
</gene>
<feature type="non-terminal residue" evidence="2">
    <location>
        <position position="1"/>
    </location>
</feature>
<organism evidence="2 3">
    <name type="scientific">Sulfurospirillum cavolei</name>
    <dbReference type="NCBI Taxonomy" id="366522"/>
    <lineage>
        <taxon>Bacteria</taxon>
        <taxon>Pseudomonadati</taxon>
        <taxon>Campylobacterota</taxon>
        <taxon>Epsilonproteobacteria</taxon>
        <taxon>Campylobacterales</taxon>
        <taxon>Sulfurospirillaceae</taxon>
        <taxon>Sulfurospirillum</taxon>
    </lineage>
</organism>
<dbReference type="PANTHER" id="PTHR32294:SF0">
    <property type="entry name" value="DNA POLYMERASE III SUBUNIT ALPHA"/>
    <property type="match status" value="1"/>
</dbReference>
<protein>
    <recommendedName>
        <fullName evidence="1">DNA polymerase III alpha subunit finger domain-containing protein</fullName>
    </recommendedName>
</protein>
<reference evidence="2 3" key="1">
    <citation type="journal article" date="2017" name="Front. Microbiol.">
        <title>Comparative Genomic Analysis of the Class Epsilonproteobacteria and Proposed Reclassification to Epsilonbacteraeota (phyl. nov.).</title>
        <authorList>
            <person name="Waite D.W."/>
            <person name="Vanwonterghem I."/>
            <person name="Rinke C."/>
            <person name="Parks D.H."/>
            <person name="Zhang Y."/>
            <person name="Takai K."/>
            <person name="Sievert S.M."/>
            <person name="Simon J."/>
            <person name="Campbell B.J."/>
            <person name="Hanson T.E."/>
            <person name="Woyke T."/>
            <person name="Klotz M.G."/>
            <person name="Hugenholtz P."/>
        </authorList>
    </citation>
    <scope>NUCLEOTIDE SEQUENCE [LARGE SCALE GENOMIC DNA]</scope>
    <source>
        <strain evidence="2">UBA11420</strain>
    </source>
</reference>
<dbReference type="AlphaFoldDB" id="A0A2D3WGG4"/>
<comment type="caution">
    <text evidence="2">The sequence shown here is derived from an EMBL/GenBank/DDBJ whole genome shotgun (WGS) entry which is preliminary data.</text>
</comment>